<evidence type="ECO:0008006" key="3">
    <source>
        <dbReference type="Google" id="ProtNLM"/>
    </source>
</evidence>
<keyword evidence="2" id="KW-1185">Reference proteome</keyword>
<accession>A0ABT9VV48</accession>
<dbReference type="RefSeq" id="WP_307390709.1">
    <property type="nucleotide sequence ID" value="NZ_BAAADK010000018.1"/>
</dbReference>
<evidence type="ECO:0000313" key="1">
    <source>
        <dbReference type="EMBL" id="MDQ0164702.1"/>
    </source>
</evidence>
<dbReference type="Proteomes" id="UP001235840">
    <property type="component" value="Unassembled WGS sequence"/>
</dbReference>
<gene>
    <name evidence="1" type="ORF">J2S11_000602</name>
</gene>
<name>A0ABT9VV48_9BACI</name>
<reference evidence="1 2" key="1">
    <citation type="submission" date="2023-07" db="EMBL/GenBank/DDBJ databases">
        <title>Genomic Encyclopedia of Type Strains, Phase IV (KMG-IV): sequencing the most valuable type-strain genomes for metagenomic binning, comparative biology and taxonomic classification.</title>
        <authorList>
            <person name="Goeker M."/>
        </authorList>
    </citation>
    <scope>NUCLEOTIDE SEQUENCE [LARGE SCALE GENOMIC DNA]</scope>
    <source>
        <strain evidence="1 2">DSM 12751</strain>
    </source>
</reference>
<organism evidence="1 2">
    <name type="scientific">Caldalkalibacillus horti</name>
    <dbReference type="NCBI Taxonomy" id="77523"/>
    <lineage>
        <taxon>Bacteria</taxon>
        <taxon>Bacillati</taxon>
        <taxon>Bacillota</taxon>
        <taxon>Bacilli</taxon>
        <taxon>Bacillales</taxon>
        <taxon>Bacillaceae</taxon>
        <taxon>Caldalkalibacillus</taxon>
    </lineage>
</organism>
<comment type="caution">
    <text evidence="1">The sequence shown here is derived from an EMBL/GenBank/DDBJ whole genome shotgun (WGS) entry which is preliminary data.</text>
</comment>
<protein>
    <recommendedName>
        <fullName evidence="3">YrzI family small protein</fullName>
    </recommendedName>
</protein>
<dbReference type="EMBL" id="JAUSTY010000002">
    <property type="protein sequence ID" value="MDQ0164702.1"/>
    <property type="molecule type" value="Genomic_DNA"/>
</dbReference>
<proteinExistence type="predicted"/>
<evidence type="ECO:0000313" key="2">
    <source>
        <dbReference type="Proteomes" id="UP001235840"/>
    </source>
</evidence>
<sequence length="51" mass="6119">MLTLRLFSLQIQFSISSDHKKNLLEKAFRRMKLDKEVELSKANYYKQSHGF</sequence>